<dbReference type="OrthoDB" id="514592at2759"/>
<evidence type="ECO:0000256" key="5">
    <source>
        <dbReference type="ARBA" id="ARBA00023136"/>
    </source>
</evidence>
<evidence type="ECO:0000256" key="4">
    <source>
        <dbReference type="ARBA" id="ARBA00022989"/>
    </source>
</evidence>
<dbReference type="SUPFAM" id="SSF103473">
    <property type="entry name" value="MFS general substrate transporter"/>
    <property type="match status" value="1"/>
</dbReference>
<keyword evidence="4 8" id="KW-1133">Transmembrane helix</keyword>
<evidence type="ECO:0000313" key="11">
    <source>
        <dbReference type="Proteomes" id="UP000239649"/>
    </source>
</evidence>
<evidence type="ECO:0000256" key="1">
    <source>
        <dbReference type="ARBA" id="ARBA00004141"/>
    </source>
</evidence>
<evidence type="ECO:0000256" key="2">
    <source>
        <dbReference type="ARBA" id="ARBA00022448"/>
    </source>
</evidence>
<sequence length="437" mass="43940">MDGEPGYGIQGEFNLTLVEDGILPASMVFGLMLAAPAAAQLRRAAPPLRLMGCGFLLWAAAAATCAAAPSYGVLLAARLAIGVGVGPFIALASPLVDDAAPRDKKSLWLSLLFLCIPVGFALGYVYGGLVGSAYGWRTAFAFEAAAMLPLAALTLLAPPVELRGAKPVAEGAAGASKSALAHLAADCRQLARSPVALLTILALSVYNGALGCYAFYGPKAARDIFALPPQKADLLFGGVTVVTGVLGTLAGGLSLDALGNSVRNALLLCTAGVGVGCALILAGFAAARTLAQFGPAFALGEFGMFLLAAPVNAVLLWSVSAELRPFALSAAEFSQHLLGDIPAPPLLGLLQSRLGDWRASMSAVTGLLAVAVALFAVALCHAGGAADASARQVLAVEGELLADGQEVGGERDSERGGAAAAVAGQDLTEPLLSAAPA</sequence>
<feature type="transmembrane region" description="Helical" evidence="8">
    <location>
        <begin position="265"/>
        <end position="287"/>
    </location>
</feature>
<evidence type="ECO:0000259" key="9">
    <source>
        <dbReference type="PROSITE" id="PS50850"/>
    </source>
</evidence>
<evidence type="ECO:0000256" key="3">
    <source>
        <dbReference type="ARBA" id="ARBA00022692"/>
    </source>
</evidence>
<comment type="caution">
    <text evidence="10">The sequence shown here is derived from an EMBL/GenBank/DDBJ whole genome shotgun (WGS) entry which is preliminary data.</text>
</comment>
<protein>
    <submittedName>
        <fullName evidence="10">Sphingolipid transporter spinster-like protein 2</fullName>
    </submittedName>
</protein>
<gene>
    <name evidence="10" type="ORF">C2E20_7934</name>
</gene>
<dbReference type="EMBL" id="LHPF02000037">
    <property type="protein sequence ID" value="PSC68467.1"/>
    <property type="molecule type" value="Genomic_DNA"/>
</dbReference>
<dbReference type="InterPro" id="IPR020846">
    <property type="entry name" value="MFS_dom"/>
</dbReference>
<dbReference type="PANTHER" id="PTHR23505:SF79">
    <property type="entry name" value="PROTEIN SPINSTER"/>
    <property type="match status" value="1"/>
</dbReference>
<feature type="transmembrane region" description="Helical" evidence="8">
    <location>
        <begin position="22"/>
        <end position="41"/>
    </location>
</feature>
<name>A0A2P6V319_9CHLO</name>
<organism evidence="10 11">
    <name type="scientific">Micractinium conductrix</name>
    <dbReference type="NCBI Taxonomy" id="554055"/>
    <lineage>
        <taxon>Eukaryota</taxon>
        <taxon>Viridiplantae</taxon>
        <taxon>Chlorophyta</taxon>
        <taxon>core chlorophytes</taxon>
        <taxon>Trebouxiophyceae</taxon>
        <taxon>Chlorellales</taxon>
        <taxon>Chlorellaceae</taxon>
        <taxon>Chlorella clade</taxon>
        <taxon>Micractinium</taxon>
    </lineage>
</organism>
<dbReference type="GO" id="GO:0016020">
    <property type="term" value="C:membrane"/>
    <property type="evidence" value="ECO:0007669"/>
    <property type="project" value="UniProtKB-SubCell"/>
</dbReference>
<proteinExistence type="inferred from homology"/>
<feature type="transmembrane region" description="Helical" evidence="8">
    <location>
        <begin position="236"/>
        <end position="258"/>
    </location>
</feature>
<feature type="transmembrane region" description="Helical" evidence="8">
    <location>
        <begin position="139"/>
        <end position="157"/>
    </location>
</feature>
<feature type="transmembrane region" description="Helical" evidence="8">
    <location>
        <begin position="75"/>
        <end position="95"/>
    </location>
</feature>
<dbReference type="PANTHER" id="PTHR23505">
    <property type="entry name" value="SPINSTER"/>
    <property type="match status" value="1"/>
</dbReference>
<dbReference type="GO" id="GO:0022857">
    <property type="term" value="F:transmembrane transporter activity"/>
    <property type="evidence" value="ECO:0007669"/>
    <property type="project" value="InterPro"/>
</dbReference>
<keyword evidence="3 8" id="KW-0812">Transmembrane</keyword>
<comment type="similarity">
    <text evidence="6">Belongs to the major facilitator superfamily. Spinster (TC 2.A.1.49) family.</text>
</comment>
<keyword evidence="2" id="KW-0813">Transport</keyword>
<feature type="region of interest" description="Disordered" evidence="7">
    <location>
        <begin position="405"/>
        <end position="424"/>
    </location>
</feature>
<dbReference type="Gene3D" id="1.20.1250.20">
    <property type="entry name" value="MFS general substrate transporter like domains"/>
    <property type="match status" value="1"/>
</dbReference>
<feature type="transmembrane region" description="Helical" evidence="8">
    <location>
        <begin position="359"/>
        <end position="379"/>
    </location>
</feature>
<dbReference type="STRING" id="554055.A0A2P6V319"/>
<feature type="transmembrane region" description="Helical" evidence="8">
    <location>
        <begin position="107"/>
        <end position="127"/>
    </location>
</feature>
<accession>A0A2P6V319</accession>
<dbReference type="Pfam" id="PF07690">
    <property type="entry name" value="MFS_1"/>
    <property type="match status" value="1"/>
</dbReference>
<feature type="transmembrane region" description="Helical" evidence="8">
    <location>
        <begin position="195"/>
        <end position="216"/>
    </location>
</feature>
<keyword evidence="5 8" id="KW-0472">Membrane</keyword>
<feature type="transmembrane region" description="Helical" evidence="8">
    <location>
        <begin position="48"/>
        <end position="69"/>
    </location>
</feature>
<reference evidence="10 11" key="1">
    <citation type="journal article" date="2018" name="Plant J.">
        <title>Genome sequences of Chlorella sorokiniana UTEX 1602 and Micractinium conductrix SAG 241.80: implications to maltose excretion by a green alga.</title>
        <authorList>
            <person name="Arriola M.B."/>
            <person name="Velmurugan N."/>
            <person name="Zhang Y."/>
            <person name="Plunkett M.H."/>
            <person name="Hondzo H."/>
            <person name="Barney B.M."/>
        </authorList>
    </citation>
    <scope>NUCLEOTIDE SEQUENCE [LARGE SCALE GENOMIC DNA]</scope>
    <source>
        <strain evidence="10 11">SAG 241.80</strain>
    </source>
</reference>
<dbReference type="AlphaFoldDB" id="A0A2P6V319"/>
<dbReference type="Proteomes" id="UP000239649">
    <property type="component" value="Unassembled WGS sequence"/>
</dbReference>
<evidence type="ECO:0000256" key="7">
    <source>
        <dbReference type="SAM" id="MobiDB-lite"/>
    </source>
</evidence>
<dbReference type="InterPro" id="IPR036259">
    <property type="entry name" value="MFS_trans_sf"/>
</dbReference>
<feature type="domain" description="Major facilitator superfamily (MFS) profile" evidence="9">
    <location>
        <begin position="1"/>
        <end position="384"/>
    </location>
</feature>
<dbReference type="PROSITE" id="PS50850">
    <property type="entry name" value="MFS"/>
    <property type="match status" value="1"/>
</dbReference>
<keyword evidence="11" id="KW-1185">Reference proteome</keyword>
<evidence type="ECO:0000256" key="8">
    <source>
        <dbReference type="SAM" id="Phobius"/>
    </source>
</evidence>
<evidence type="ECO:0000313" key="10">
    <source>
        <dbReference type="EMBL" id="PSC68467.1"/>
    </source>
</evidence>
<dbReference type="InterPro" id="IPR011701">
    <property type="entry name" value="MFS"/>
</dbReference>
<feature type="transmembrane region" description="Helical" evidence="8">
    <location>
        <begin position="293"/>
        <end position="317"/>
    </location>
</feature>
<dbReference type="InterPro" id="IPR044770">
    <property type="entry name" value="MFS_spinster-like"/>
</dbReference>
<evidence type="ECO:0000256" key="6">
    <source>
        <dbReference type="ARBA" id="ARBA00024338"/>
    </source>
</evidence>
<comment type="subcellular location">
    <subcellularLocation>
        <location evidence="1">Membrane</location>
        <topology evidence="1">Multi-pass membrane protein</topology>
    </subcellularLocation>
</comment>